<evidence type="ECO:0000256" key="1">
    <source>
        <dbReference type="ARBA" id="ARBA00004651"/>
    </source>
</evidence>
<accession>D3PUT4</accession>
<evidence type="ECO:0000256" key="5">
    <source>
        <dbReference type="ARBA" id="ARBA00023136"/>
    </source>
</evidence>
<protein>
    <submittedName>
        <fullName evidence="7">Ribonuclease BN</fullName>
    </submittedName>
</protein>
<evidence type="ECO:0000256" key="6">
    <source>
        <dbReference type="SAM" id="Phobius"/>
    </source>
</evidence>
<dbReference type="AlphaFoldDB" id="D3PUT4"/>
<organism evidence="7 8">
    <name type="scientific">Stackebrandtia nassauensis (strain DSM 44728 / CIP 108903 / NRRL B-16338 / NBRC 102104 / LLR-40K-21)</name>
    <dbReference type="NCBI Taxonomy" id="446470"/>
    <lineage>
        <taxon>Bacteria</taxon>
        <taxon>Bacillati</taxon>
        <taxon>Actinomycetota</taxon>
        <taxon>Actinomycetes</taxon>
        <taxon>Glycomycetales</taxon>
        <taxon>Glycomycetaceae</taxon>
        <taxon>Stackebrandtia</taxon>
    </lineage>
</organism>
<comment type="subcellular location">
    <subcellularLocation>
        <location evidence="1">Cell membrane</location>
        <topology evidence="1">Multi-pass membrane protein</topology>
    </subcellularLocation>
</comment>
<dbReference type="GO" id="GO:0005886">
    <property type="term" value="C:plasma membrane"/>
    <property type="evidence" value="ECO:0007669"/>
    <property type="project" value="UniProtKB-SubCell"/>
</dbReference>
<dbReference type="HOGENOM" id="CLU_045539_3_1_11"/>
<evidence type="ECO:0000313" key="7">
    <source>
        <dbReference type="EMBL" id="ADD44958.1"/>
    </source>
</evidence>
<dbReference type="PIRSF" id="PIRSF035875">
    <property type="entry name" value="RNase_BN"/>
    <property type="match status" value="1"/>
</dbReference>
<dbReference type="Pfam" id="PF03631">
    <property type="entry name" value="Virul_fac_BrkB"/>
    <property type="match status" value="1"/>
</dbReference>
<feature type="transmembrane region" description="Helical" evidence="6">
    <location>
        <begin position="30"/>
        <end position="52"/>
    </location>
</feature>
<sequence length="301" mass="31380">MSGITPHSGTLKRTIKEFNADNLTDAAAALTYYGVLSIFPGLLVLASLMGLFGQSATTSMKDVTAVAPGPVRDILTDATTGVAAQPATAGVMAIVGLLAALWAASGYIGAFMRASNVVYDVPEGRPIWKTLPLRLAVTICVGVLLVASALIVVLTGQLAGTVGELLGVGATAVTVWDIAKWPVLVVLVALIFSILYWASPNAKVGGPLRQAPGGLVAVGLWLVASAGFAFYVANFASYNKTYGTLGGIIVFFIWLWVSNLAILFGAELNAELERGRAIKAGVPETAEPYVELRDTRSVPTD</sequence>
<keyword evidence="4 6" id="KW-1133">Transmembrane helix</keyword>
<dbReference type="STRING" id="446470.Snas_5324"/>
<dbReference type="eggNOG" id="COG1295">
    <property type="taxonomic scope" value="Bacteria"/>
</dbReference>
<dbReference type="InterPro" id="IPR017039">
    <property type="entry name" value="Virul_fac_BrkB"/>
</dbReference>
<keyword evidence="3 6" id="KW-0812">Transmembrane</keyword>
<name>D3PUT4_STANL</name>
<keyword evidence="2" id="KW-1003">Cell membrane</keyword>
<evidence type="ECO:0000256" key="4">
    <source>
        <dbReference type="ARBA" id="ARBA00022989"/>
    </source>
</evidence>
<dbReference type="PANTHER" id="PTHR30213">
    <property type="entry name" value="INNER MEMBRANE PROTEIN YHJD"/>
    <property type="match status" value="1"/>
</dbReference>
<evidence type="ECO:0000313" key="8">
    <source>
        <dbReference type="Proteomes" id="UP000000844"/>
    </source>
</evidence>
<feature type="transmembrane region" description="Helical" evidence="6">
    <location>
        <begin position="89"/>
        <end position="112"/>
    </location>
</feature>
<feature type="transmembrane region" description="Helical" evidence="6">
    <location>
        <begin position="211"/>
        <end position="233"/>
    </location>
</feature>
<evidence type="ECO:0000256" key="2">
    <source>
        <dbReference type="ARBA" id="ARBA00022475"/>
    </source>
</evidence>
<dbReference type="KEGG" id="sna:Snas_5324"/>
<feature type="transmembrane region" description="Helical" evidence="6">
    <location>
        <begin position="133"/>
        <end position="158"/>
    </location>
</feature>
<keyword evidence="8" id="KW-1185">Reference proteome</keyword>
<dbReference type="NCBIfam" id="TIGR00765">
    <property type="entry name" value="yihY_not_rbn"/>
    <property type="match status" value="1"/>
</dbReference>
<keyword evidence="5 6" id="KW-0472">Membrane</keyword>
<gene>
    <name evidence="7" type="ordered locus">Snas_5324</name>
</gene>
<dbReference type="RefSeq" id="WP_013020529.1">
    <property type="nucleotide sequence ID" value="NC_013947.1"/>
</dbReference>
<dbReference type="PANTHER" id="PTHR30213:SF0">
    <property type="entry name" value="UPF0761 MEMBRANE PROTEIN YIHY"/>
    <property type="match status" value="1"/>
</dbReference>
<reference evidence="7 8" key="1">
    <citation type="journal article" date="2009" name="Stand. Genomic Sci.">
        <title>Complete genome sequence of Stackebrandtia nassauensis type strain (LLR-40K-21).</title>
        <authorList>
            <person name="Munk C."/>
            <person name="Lapidus A."/>
            <person name="Copeland A."/>
            <person name="Jando M."/>
            <person name="Mayilraj S."/>
            <person name="Glavina Del Rio T."/>
            <person name="Nolan M."/>
            <person name="Chen F."/>
            <person name="Lucas S."/>
            <person name="Tice H."/>
            <person name="Cheng J.F."/>
            <person name="Han C."/>
            <person name="Detter J.C."/>
            <person name="Bruce D."/>
            <person name="Goodwin L."/>
            <person name="Chain P."/>
            <person name="Pitluck S."/>
            <person name="Goker M."/>
            <person name="Ovchinikova G."/>
            <person name="Pati A."/>
            <person name="Ivanova N."/>
            <person name="Mavromatis K."/>
            <person name="Chen A."/>
            <person name="Palaniappan K."/>
            <person name="Land M."/>
            <person name="Hauser L."/>
            <person name="Chang Y.J."/>
            <person name="Jeffries C.D."/>
            <person name="Bristow J."/>
            <person name="Eisen J.A."/>
            <person name="Markowitz V."/>
            <person name="Hugenholtz P."/>
            <person name="Kyrpides N.C."/>
            <person name="Klenk H.P."/>
        </authorList>
    </citation>
    <scope>NUCLEOTIDE SEQUENCE [LARGE SCALE GENOMIC DNA]</scope>
    <source>
        <strain evidence="8">DSM 44728 / CIP 108903 / NRRL B-16338 / NBRC 102104 / LLR-40K-21</strain>
    </source>
</reference>
<dbReference type="EMBL" id="CP001778">
    <property type="protein sequence ID" value="ADD44958.1"/>
    <property type="molecule type" value="Genomic_DNA"/>
</dbReference>
<feature type="transmembrane region" description="Helical" evidence="6">
    <location>
        <begin position="178"/>
        <end position="199"/>
    </location>
</feature>
<dbReference type="Proteomes" id="UP000000844">
    <property type="component" value="Chromosome"/>
</dbReference>
<feature type="transmembrane region" description="Helical" evidence="6">
    <location>
        <begin position="245"/>
        <end position="266"/>
    </location>
</feature>
<proteinExistence type="predicted"/>
<evidence type="ECO:0000256" key="3">
    <source>
        <dbReference type="ARBA" id="ARBA00022692"/>
    </source>
</evidence>
<dbReference type="OrthoDB" id="9781030at2"/>